<dbReference type="InterPro" id="IPR002938">
    <property type="entry name" value="FAD-bd"/>
</dbReference>
<dbReference type="SUPFAM" id="SSF51905">
    <property type="entry name" value="FAD/NAD(P)-binding domain"/>
    <property type="match status" value="1"/>
</dbReference>
<dbReference type="GO" id="GO:0004497">
    <property type="term" value="F:monooxygenase activity"/>
    <property type="evidence" value="ECO:0007669"/>
    <property type="project" value="UniProtKB-KW"/>
</dbReference>
<dbReference type="EMBL" id="BDQV01000237">
    <property type="protein sequence ID" value="GAY60491.1"/>
    <property type="molecule type" value="Genomic_DNA"/>
</dbReference>
<name>A0A2H5Q7G7_CITUN</name>
<dbReference type="STRING" id="55188.A0A2H5Q7G7"/>
<dbReference type="PANTHER" id="PTHR45934:SF2">
    <property type="entry name" value="MONOOXYGENASE 1"/>
    <property type="match status" value="1"/>
</dbReference>
<dbReference type="Proteomes" id="UP000236630">
    <property type="component" value="Unassembled WGS sequence"/>
</dbReference>
<dbReference type="InterPro" id="IPR044560">
    <property type="entry name" value="MOase"/>
</dbReference>
<feature type="non-terminal residue" evidence="5">
    <location>
        <position position="1"/>
    </location>
</feature>
<keyword evidence="2" id="KW-0503">Monooxygenase</keyword>
<dbReference type="Gene3D" id="3.50.50.60">
    <property type="entry name" value="FAD/NAD(P)-binding domain"/>
    <property type="match status" value="1"/>
</dbReference>
<keyword evidence="1" id="KW-0560">Oxidoreductase</keyword>
<gene>
    <name evidence="5" type="ORF">CUMW_202370</name>
</gene>
<proteinExistence type="inferred from homology"/>
<keyword evidence="6" id="KW-1185">Reference proteome</keyword>
<evidence type="ECO:0000256" key="1">
    <source>
        <dbReference type="ARBA" id="ARBA00023002"/>
    </source>
</evidence>
<organism evidence="5 6">
    <name type="scientific">Citrus unshiu</name>
    <name type="common">Satsuma mandarin</name>
    <name type="synonym">Citrus nobilis var. unshiu</name>
    <dbReference type="NCBI Taxonomy" id="55188"/>
    <lineage>
        <taxon>Eukaryota</taxon>
        <taxon>Viridiplantae</taxon>
        <taxon>Streptophyta</taxon>
        <taxon>Embryophyta</taxon>
        <taxon>Tracheophyta</taxon>
        <taxon>Spermatophyta</taxon>
        <taxon>Magnoliopsida</taxon>
        <taxon>eudicotyledons</taxon>
        <taxon>Gunneridae</taxon>
        <taxon>Pentapetalae</taxon>
        <taxon>rosids</taxon>
        <taxon>malvids</taxon>
        <taxon>Sapindales</taxon>
        <taxon>Rutaceae</taxon>
        <taxon>Aurantioideae</taxon>
        <taxon>Citrus</taxon>
    </lineage>
</organism>
<dbReference type="InterPro" id="IPR036188">
    <property type="entry name" value="FAD/NAD-bd_sf"/>
</dbReference>
<evidence type="ECO:0000259" key="4">
    <source>
        <dbReference type="Pfam" id="PF01494"/>
    </source>
</evidence>
<evidence type="ECO:0000313" key="6">
    <source>
        <dbReference type="Proteomes" id="UP000236630"/>
    </source>
</evidence>
<dbReference type="AlphaFoldDB" id="A0A2H5Q7G7"/>
<evidence type="ECO:0000256" key="3">
    <source>
        <dbReference type="ARBA" id="ARBA00024018"/>
    </source>
</evidence>
<protein>
    <recommendedName>
        <fullName evidence="4">FAD-binding domain-containing protein</fullName>
    </recommendedName>
</protein>
<feature type="domain" description="FAD-binding" evidence="4">
    <location>
        <begin position="76"/>
        <end position="141"/>
    </location>
</feature>
<comment type="similarity">
    <text evidence="3">Belongs to the 3-hydroxybenzoate 6-hydroxylase family.</text>
</comment>
<dbReference type="Pfam" id="PF01494">
    <property type="entry name" value="FAD_binding_3"/>
    <property type="match status" value="1"/>
</dbReference>
<evidence type="ECO:0000256" key="2">
    <source>
        <dbReference type="ARBA" id="ARBA00023033"/>
    </source>
</evidence>
<dbReference type="GO" id="GO:0071949">
    <property type="term" value="F:FAD binding"/>
    <property type="evidence" value="ECO:0007669"/>
    <property type="project" value="InterPro"/>
</dbReference>
<dbReference type="PANTHER" id="PTHR45934">
    <property type="entry name" value="FAD/NAD(P)-BINDING OXIDOREDUCTASE FAMILY PROTEIN"/>
    <property type="match status" value="1"/>
</dbReference>
<accession>A0A2H5Q7G7</accession>
<reference evidence="5 6" key="1">
    <citation type="journal article" date="2017" name="Front. Genet.">
        <title>Draft sequencing of the heterozygous diploid genome of Satsuma (Citrus unshiu Marc.) using a hybrid assembly approach.</title>
        <authorList>
            <person name="Shimizu T."/>
            <person name="Tanizawa Y."/>
            <person name="Mochizuki T."/>
            <person name="Nagasaki H."/>
            <person name="Yoshioka T."/>
            <person name="Toyoda A."/>
            <person name="Fujiyama A."/>
            <person name="Kaminuma E."/>
            <person name="Nakamura Y."/>
        </authorList>
    </citation>
    <scope>NUCLEOTIDE SEQUENCE [LARGE SCALE GENOMIC DNA]</scope>
    <source>
        <strain evidence="6">cv. Miyagawa wase</strain>
    </source>
</reference>
<evidence type="ECO:0000313" key="5">
    <source>
        <dbReference type="EMBL" id="GAY60491.1"/>
    </source>
</evidence>
<sequence length="189" mass="20832">ILIGCDGASSVVADFLKLKPKKAFASCAVRAFTDYPNGHGLPQEIVRMRNDHILCGTIPINDKLVFWYRAPWDILLGRLRKGTVTVAGDSMHVMAPFIGQGGSAGNEDGVVLARCLARNTMPQYEKIGEALDEYVKERRMRLVGLATQAYLIGSLQETSSMLMKLIIIGQMAVLYRDPFGHTHYNCGCL</sequence>
<comment type="caution">
    <text evidence="5">The sequence shown here is derived from an EMBL/GenBank/DDBJ whole genome shotgun (WGS) entry which is preliminary data.</text>
</comment>